<dbReference type="KEGG" id="vne:CFK40_02170"/>
<dbReference type="RefSeq" id="WP_089530460.1">
    <property type="nucleotide sequence ID" value="NZ_CP022437.1"/>
</dbReference>
<keyword evidence="6" id="KW-1185">Reference proteome</keyword>
<evidence type="ECO:0000256" key="1">
    <source>
        <dbReference type="ARBA" id="ARBA00022679"/>
    </source>
</evidence>
<comment type="similarity">
    <text evidence="3">Belongs to the acetyltransferase family. RimJ subfamily.</text>
</comment>
<organism evidence="5 6">
    <name type="scientific">Virgibacillus necropolis</name>
    <dbReference type="NCBI Taxonomy" id="163877"/>
    <lineage>
        <taxon>Bacteria</taxon>
        <taxon>Bacillati</taxon>
        <taxon>Bacillota</taxon>
        <taxon>Bacilli</taxon>
        <taxon>Bacillales</taxon>
        <taxon>Bacillaceae</taxon>
        <taxon>Virgibacillus</taxon>
    </lineage>
</organism>
<reference evidence="5 6" key="1">
    <citation type="journal article" date="2003" name="Int. J. Syst. Evol. Microbiol.">
        <title>Virgibacillus carmonensis sp. nov., Virgibacillus necropolis sp. nov. and Virgibacillus picturae sp. nov., three novel species isolated from deteriorated mural paintings, transfer of the species of the genus salibacillus to Virgibacillus, as Virgibacillus marismortui comb. nov. and Virgibacillus salexigens comb. nov., and emended description of the genus Virgibacillus.</title>
        <authorList>
            <person name="Heyrman J."/>
            <person name="Logan N.A."/>
            <person name="Busse H.J."/>
            <person name="Balcaen A."/>
            <person name="Lebbe L."/>
            <person name="Rodriguez-Diaz M."/>
            <person name="Swings J."/>
            <person name="De Vos P."/>
        </authorList>
    </citation>
    <scope>NUCLEOTIDE SEQUENCE [LARGE SCALE GENOMIC DNA]</scope>
    <source>
        <strain evidence="5 6">LMG 19488</strain>
    </source>
</reference>
<dbReference type="InterPro" id="IPR016181">
    <property type="entry name" value="Acyl_CoA_acyltransferase"/>
</dbReference>
<dbReference type="EMBL" id="CP022437">
    <property type="protein sequence ID" value="ASN03890.1"/>
    <property type="molecule type" value="Genomic_DNA"/>
</dbReference>
<evidence type="ECO:0000256" key="3">
    <source>
        <dbReference type="ARBA" id="ARBA00038502"/>
    </source>
</evidence>
<protein>
    <submittedName>
        <fullName evidence="5">Alanine acetyltransferase</fullName>
    </submittedName>
</protein>
<keyword evidence="2" id="KW-0012">Acyltransferase</keyword>
<proteinExistence type="inferred from homology"/>
<dbReference type="InterPro" id="IPR000182">
    <property type="entry name" value="GNAT_dom"/>
</dbReference>
<evidence type="ECO:0000313" key="6">
    <source>
        <dbReference type="Proteomes" id="UP000204391"/>
    </source>
</evidence>
<evidence type="ECO:0000256" key="2">
    <source>
        <dbReference type="ARBA" id="ARBA00023315"/>
    </source>
</evidence>
<keyword evidence="1 5" id="KW-0808">Transferase</keyword>
<dbReference type="PROSITE" id="PS51186">
    <property type="entry name" value="GNAT"/>
    <property type="match status" value="1"/>
</dbReference>
<dbReference type="PANTHER" id="PTHR43792">
    <property type="entry name" value="GNAT FAMILY, PUTATIVE (AFU_ORTHOLOGUE AFUA_3G00765)-RELATED-RELATED"/>
    <property type="match status" value="1"/>
</dbReference>
<dbReference type="Pfam" id="PF13302">
    <property type="entry name" value="Acetyltransf_3"/>
    <property type="match status" value="1"/>
</dbReference>
<sequence length="187" mass="21790">MSIEAIFTTIPRLVTEQYMLRGLTIDDAAELFTFVSDKETMKFVTPHPVQTEAEMREIIYMQLERYNDRREIPWVIVNNKNGEIVGQFHFHKLNLWHKKADIGAIIRKEYQNNGVMTEILRQVLAFGFETLGLNRIVGDTFAGNNGSKKILNKYGFTKEGVLRQTDFDGEKYHDTVVYSIMKSEYIR</sequence>
<dbReference type="AlphaFoldDB" id="A0A221M8D5"/>
<evidence type="ECO:0000313" key="5">
    <source>
        <dbReference type="EMBL" id="ASN03890.1"/>
    </source>
</evidence>
<gene>
    <name evidence="5" type="ORF">CFK40_02170</name>
</gene>
<dbReference type="SUPFAM" id="SSF55729">
    <property type="entry name" value="Acyl-CoA N-acyltransferases (Nat)"/>
    <property type="match status" value="1"/>
</dbReference>
<dbReference type="OrthoDB" id="9785602at2"/>
<evidence type="ECO:0000259" key="4">
    <source>
        <dbReference type="PROSITE" id="PS51186"/>
    </source>
</evidence>
<dbReference type="Proteomes" id="UP000204391">
    <property type="component" value="Chromosome"/>
</dbReference>
<name>A0A221M8D5_9BACI</name>
<accession>A0A221M8D5</accession>
<dbReference type="PANTHER" id="PTHR43792:SF8">
    <property type="entry name" value="[RIBOSOMAL PROTEIN US5]-ALANINE N-ACETYLTRANSFERASE"/>
    <property type="match status" value="1"/>
</dbReference>
<feature type="domain" description="N-acetyltransferase" evidence="4">
    <location>
        <begin position="18"/>
        <end position="183"/>
    </location>
</feature>
<dbReference type="GO" id="GO:0016747">
    <property type="term" value="F:acyltransferase activity, transferring groups other than amino-acyl groups"/>
    <property type="evidence" value="ECO:0007669"/>
    <property type="project" value="InterPro"/>
</dbReference>
<dbReference type="InterPro" id="IPR051531">
    <property type="entry name" value="N-acetyltransferase"/>
</dbReference>
<dbReference type="Gene3D" id="3.40.630.30">
    <property type="match status" value="1"/>
</dbReference>